<feature type="transmembrane region" description="Helical" evidence="2">
    <location>
        <begin position="466"/>
        <end position="487"/>
    </location>
</feature>
<evidence type="ECO:0000313" key="3">
    <source>
        <dbReference type="EMBL" id="AKK03018.1"/>
    </source>
</evidence>
<reference evidence="3 4" key="1">
    <citation type="submission" date="2015-05" db="EMBL/GenBank/DDBJ databases">
        <title>Complete genome sequence of Corynebacterium epidermidicanis DSM 45586, isolated from the skin of a dog suffering from pruritus.</title>
        <authorList>
            <person name="Ruckert C."/>
            <person name="Albersmeier A."/>
            <person name="Winkler A."/>
            <person name="Tauch A."/>
        </authorList>
    </citation>
    <scope>NUCLEOTIDE SEQUENCE [LARGE SCALE GENOMIC DNA]</scope>
    <source>
        <strain evidence="3 4">DSM 45586</strain>
    </source>
</reference>
<dbReference type="InterPro" id="IPR019286">
    <property type="entry name" value="DUF2339_TM"/>
</dbReference>
<feature type="transmembrane region" description="Helical" evidence="2">
    <location>
        <begin position="351"/>
        <end position="370"/>
    </location>
</feature>
<dbReference type="EMBL" id="CP011541">
    <property type="protein sequence ID" value="AKK03018.1"/>
    <property type="molecule type" value="Genomic_DNA"/>
</dbReference>
<feature type="transmembrane region" description="Helical" evidence="2">
    <location>
        <begin position="551"/>
        <end position="567"/>
    </location>
</feature>
<feature type="transmembrane region" description="Helical" evidence="2">
    <location>
        <begin position="407"/>
        <end position="426"/>
    </location>
</feature>
<dbReference type="STRING" id="1050174.CEPID_05770"/>
<feature type="transmembrane region" description="Helical" evidence="2">
    <location>
        <begin position="297"/>
        <end position="313"/>
    </location>
</feature>
<dbReference type="PANTHER" id="PTHR38434">
    <property type="entry name" value="BLL2549 PROTEIN"/>
    <property type="match status" value="1"/>
</dbReference>
<protein>
    <recommendedName>
        <fullName evidence="5">Membrane protein (DUF2339)</fullName>
    </recommendedName>
</protein>
<feature type="transmembrane region" description="Helical" evidence="2">
    <location>
        <begin position="114"/>
        <end position="130"/>
    </location>
</feature>
<feature type="transmembrane region" description="Helical" evidence="2">
    <location>
        <begin position="432"/>
        <end position="454"/>
    </location>
</feature>
<evidence type="ECO:0000256" key="2">
    <source>
        <dbReference type="SAM" id="Phobius"/>
    </source>
</evidence>
<organism evidence="3 4">
    <name type="scientific">Corynebacterium epidermidicanis</name>
    <dbReference type="NCBI Taxonomy" id="1050174"/>
    <lineage>
        <taxon>Bacteria</taxon>
        <taxon>Bacillati</taxon>
        <taxon>Actinomycetota</taxon>
        <taxon>Actinomycetes</taxon>
        <taxon>Mycobacteriales</taxon>
        <taxon>Corynebacteriaceae</taxon>
        <taxon>Corynebacterium</taxon>
    </lineage>
</organism>
<evidence type="ECO:0008006" key="5">
    <source>
        <dbReference type="Google" id="ProtNLM"/>
    </source>
</evidence>
<keyword evidence="2" id="KW-0472">Membrane</keyword>
<keyword evidence="2" id="KW-1133">Transmembrane helix</keyword>
<sequence length="575" mass="61584">MNSNIDQRAQLQRIAQRLNTAEAALTDVRHMLAELYEHTTAPTSTPVQSAPEPPKPTPVAAPPKPVDVTPWWRKEANVIKLVAVGGVLITLAGVGLLVALAIQNGLLGPLGRVIGAWALAGVFLIGAILVHRKGWSVPGRNALAITSLLTAQTTICATTLVLEWWPGLVGSLACLACTATFAGLARWWRDEILTILGLVGATIPTLMLVRDGNDYFVPLFAPFMLMFVASLQLGWSRARIISSVGTLATFTLNSLTVNDVNRSLVNDSPIMAGALALFFALGVLADRIPTRATAERLAAIATPVLLLAIGVALRSKPYASLLALLVILSCGVAFHFMLGRRTPVTAFLQRPGAVTMASAFPVFYLAHWWYSPPAGDLALFSRPLYVVLFFLIASAAAWGLKLGNQPWFWWAGSSLVISWELGRAVLAKSPVWLTGASAAIQALAIIALISVVLLKAKKLNVLSGCILLYFSSLVVVTLTTFLFHLVGGQNGMWLGYLVGHAMVSIGWMLLAAYLLIFDLSRPINVGLILAIAASVKLIFFDLGALEGVPRVIAFLISGIALLVIATLRSKRMAQR</sequence>
<keyword evidence="2" id="KW-0812">Transmembrane</keyword>
<feature type="transmembrane region" description="Helical" evidence="2">
    <location>
        <begin position="168"/>
        <end position="185"/>
    </location>
</feature>
<name>A0A0G3GTY8_9CORY</name>
<accession>A0A0G3GTY8</accession>
<dbReference type="AlphaFoldDB" id="A0A0G3GTY8"/>
<dbReference type="OrthoDB" id="4410645at2"/>
<feature type="region of interest" description="Disordered" evidence="1">
    <location>
        <begin position="41"/>
        <end position="62"/>
    </location>
</feature>
<feature type="transmembrane region" description="Helical" evidence="2">
    <location>
        <begin position="81"/>
        <end position="102"/>
    </location>
</feature>
<feature type="compositionally biased region" description="Pro residues" evidence="1">
    <location>
        <begin position="51"/>
        <end position="62"/>
    </location>
</feature>
<evidence type="ECO:0000256" key="1">
    <source>
        <dbReference type="SAM" id="MobiDB-lite"/>
    </source>
</evidence>
<feature type="transmembrane region" description="Helical" evidence="2">
    <location>
        <begin position="382"/>
        <end position="400"/>
    </location>
</feature>
<gene>
    <name evidence="3" type="ORF">CEPID_05770</name>
</gene>
<feature type="transmembrane region" description="Helical" evidence="2">
    <location>
        <begin position="215"/>
        <end position="233"/>
    </location>
</feature>
<dbReference type="Proteomes" id="UP000035368">
    <property type="component" value="Chromosome"/>
</dbReference>
<dbReference type="RefSeq" id="WP_047240113.1">
    <property type="nucleotide sequence ID" value="NZ_CP011541.1"/>
</dbReference>
<feature type="transmembrane region" description="Helical" evidence="2">
    <location>
        <begin position="523"/>
        <end position="545"/>
    </location>
</feature>
<dbReference type="KEGG" id="cei:CEPID_05770"/>
<feature type="transmembrane region" description="Helical" evidence="2">
    <location>
        <begin position="319"/>
        <end position="339"/>
    </location>
</feature>
<feature type="transmembrane region" description="Helical" evidence="2">
    <location>
        <begin position="269"/>
        <end position="285"/>
    </location>
</feature>
<feature type="transmembrane region" description="Helical" evidence="2">
    <location>
        <begin position="192"/>
        <end position="209"/>
    </location>
</feature>
<feature type="transmembrane region" description="Helical" evidence="2">
    <location>
        <begin position="493"/>
        <end position="516"/>
    </location>
</feature>
<evidence type="ECO:0000313" key="4">
    <source>
        <dbReference type="Proteomes" id="UP000035368"/>
    </source>
</evidence>
<keyword evidence="4" id="KW-1185">Reference proteome</keyword>
<dbReference type="PANTHER" id="PTHR38434:SF1">
    <property type="entry name" value="BLL2549 PROTEIN"/>
    <property type="match status" value="1"/>
</dbReference>
<dbReference type="PATRIC" id="fig|1050174.4.peg.1166"/>
<proteinExistence type="predicted"/>